<evidence type="ECO:0000313" key="2">
    <source>
        <dbReference type="EMBL" id="SDK23993.1"/>
    </source>
</evidence>
<evidence type="ECO:0000313" key="3">
    <source>
        <dbReference type="Proteomes" id="UP000198629"/>
    </source>
</evidence>
<keyword evidence="3" id="KW-1185">Reference proteome</keyword>
<protein>
    <submittedName>
        <fullName evidence="2">Acetyltransferase (GNAT) domain-containing protein</fullName>
    </submittedName>
</protein>
<accession>A0A1G9A9P8</accession>
<dbReference type="GO" id="GO:0016747">
    <property type="term" value="F:acyltransferase activity, transferring groups other than amino-acyl groups"/>
    <property type="evidence" value="ECO:0007669"/>
    <property type="project" value="InterPro"/>
</dbReference>
<dbReference type="Proteomes" id="UP000198629">
    <property type="component" value="Unassembled WGS sequence"/>
</dbReference>
<name>A0A1G9A9P8_9PROT</name>
<reference evidence="3" key="1">
    <citation type="submission" date="2016-10" db="EMBL/GenBank/DDBJ databases">
        <authorList>
            <person name="Varghese N."/>
            <person name="Submissions S."/>
        </authorList>
    </citation>
    <scope>NUCLEOTIDE SEQUENCE [LARGE SCALE GENOMIC DNA]</scope>
    <source>
        <strain evidence="3">CBMB127</strain>
    </source>
</reference>
<dbReference type="RefSeq" id="WP_091470185.1">
    <property type="nucleotide sequence ID" value="NZ_FNFX01000001.1"/>
</dbReference>
<dbReference type="OrthoDB" id="5355033at2"/>
<dbReference type="SUPFAM" id="SSF55729">
    <property type="entry name" value="Acyl-CoA N-acyltransferases (Nat)"/>
    <property type="match status" value="1"/>
</dbReference>
<proteinExistence type="predicted"/>
<sequence length="174" mass="20915">MNMIADGFLKELNKQKTDIDLTEIDLHETSDVNENNEWMIKFKNDYAYKTNSFSKHILLLNMHKQTAYLIKYKNKTIGYIRLIKRGKVFKAENVLSLDCVYIDKEYRKQGIYKHVIQELNKYFNVYLIHIEKNEALKHYKFFNSLGFYCGFNKNYNEYNGYYLYHKNIKLEGGV</sequence>
<organism evidence="2 3">
    <name type="scientific">Methylophilus rhizosphaerae</name>
    <dbReference type="NCBI Taxonomy" id="492660"/>
    <lineage>
        <taxon>Bacteria</taxon>
        <taxon>Pseudomonadati</taxon>
        <taxon>Pseudomonadota</taxon>
        <taxon>Betaproteobacteria</taxon>
        <taxon>Nitrosomonadales</taxon>
        <taxon>Methylophilaceae</taxon>
        <taxon>Methylophilus</taxon>
    </lineage>
</organism>
<dbReference type="CDD" id="cd04301">
    <property type="entry name" value="NAT_SF"/>
    <property type="match status" value="1"/>
</dbReference>
<evidence type="ECO:0000259" key="1">
    <source>
        <dbReference type="PROSITE" id="PS51186"/>
    </source>
</evidence>
<dbReference type="Pfam" id="PF00583">
    <property type="entry name" value="Acetyltransf_1"/>
    <property type="match status" value="1"/>
</dbReference>
<dbReference type="PROSITE" id="PS51186">
    <property type="entry name" value="GNAT"/>
    <property type="match status" value="1"/>
</dbReference>
<dbReference type="InterPro" id="IPR016181">
    <property type="entry name" value="Acyl_CoA_acyltransferase"/>
</dbReference>
<feature type="domain" description="N-acetyltransferase" evidence="1">
    <location>
        <begin position="22"/>
        <end position="169"/>
    </location>
</feature>
<dbReference type="EMBL" id="FNFX01000001">
    <property type="protein sequence ID" value="SDK23993.1"/>
    <property type="molecule type" value="Genomic_DNA"/>
</dbReference>
<dbReference type="AlphaFoldDB" id="A0A1G9A9P8"/>
<gene>
    <name evidence="2" type="ORF">SAMN05192566_0764</name>
</gene>
<dbReference type="InterPro" id="IPR000182">
    <property type="entry name" value="GNAT_dom"/>
</dbReference>
<dbReference type="Gene3D" id="3.40.630.30">
    <property type="match status" value="1"/>
</dbReference>
<dbReference type="STRING" id="492660.SAMN05192566_0764"/>
<keyword evidence="2" id="KW-0808">Transferase</keyword>